<evidence type="ECO:0000313" key="5">
    <source>
        <dbReference type="Proteomes" id="UP001185899"/>
    </source>
</evidence>
<proteinExistence type="inferred from homology"/>
<dbReference type="InterPro" id="IPR018357">
    <property type="entry name" value="Hexapep_transf_CS"/>
</dbReference>
<accession>A0ABU4B3T7</accession>
<comment type="similarity">
    <text evidence="1">Belongs to the transferase hexapeptide repeat family.</text>
</comment>
<keyword evidence="4" id="KW-0012">Acyltransferase</keyword>
<dbReference type="EMBL" id="JAWLKE010000009">
    <property type="protein sequence ID" value="MDV6233175.1"/>
    <property type="molecule type" value="Genomic_DNA"/>
</dbReference>
<keyword evidence="3" id="KW-0677">Repeat</keyword>
<dbReference type="PANTHER" id="PTHR23416:SF23">
    <property type="entry name" value="ACETYLTRANSFERASE C18B11.09C-RELATED"/>
    <property type="match status" value="1"/>
</dbReference>
<dbReference type="InterPro" id="IPR001451">
    <property type="entry name" value="Hexapep"/>
</dbReference>
<dbReference type="CDD" id="cd04647">
    <property type="entry name" value="LbH_MAT_like"/>
    <property type="match status" value="1"/>
</dbReference>
<evidence type="ECO:0000256" key="3">
    <source>
        <dbReference type="ARBA" id="ARBA00022737"/>
    </source>
</evidence>
<evidence type="ECO:0000313" key="4">
    <source>
        <dbReference type="EMBL" id="MDV6233175.1"/>
    </source>
</evidence>
<dbReference type="PANTHER" id="PTHR23416">
    <property type="entry name" value="SIALIC ACID SYNTHASE-RELATED"/>
    <property type="match status" value="1"/>
</dbReference>
<dbReference type="InterPro" id="IPR011004">
    <property type="entry name" value="Trimer_LpxA-like_sf"/>
</dbReference>
<protein>
    <submittedName>
        <fullName evidence="4">Acyltransferase</fullName>
        <ecNumber evidence="4">2.3.1.-</ecNumber>
    </submittedName>
</protein>
<evidence type="ECO:0000256" key="1">
    <source>
        <dbReference type="ARBA" id="ARBA00007274"/>
    </source>
</evidence>
<dbReference type="GO" id="GO:0016746">
    <property type="term" value="F:acyltransferase activity"/>
    <property type="evidence" value="ECO:0007669"/>
    <property type="project" value="UniProtKB-KW"/>
</dbReference>
<reference evidence="4 5" key="1">
    <citation type="submission" date="2023-10" db="EMBL/GenBank/DDBJ databases">
        <title>Development of a sustainable strategy for remediation of hydrocarbon-contaminated territories based on the waste exchange concept.</title>
        <authorList>
            <person name="Krivoruchko A."/>
        </authorList>
    </citation>
    <scope>NUCLEOTIDE SEQUENCE [LARGE SCALE GENOMIC DNA]</scope>
    <source>
        <strain evidence="4 5">IEGM 1322</strain>
    </source>
</reference>
<dbReference type="SUPFAM" id="SSF51161">
    <property type="entry name" value="Trimeric LpxA-like enzymes"/>
    <property type="match status" value="1"/>
</dbReference>
<keyword evidence="2 4" id="KW-0808">Transferase</keyword>
<dbReference type="Pfam" id="PF14602">
    <property type="entry name" value="Hexapep_2"/>
    <property type="match status" value="1"/>
</dbReference>
<sequence>MEVSHRPIVDVHPGSKITIGSRTVLCSDSRSTALGVSRPVILRTLSPTAEIVVGSDVGLSGTTICSACSIEIGDRCLFGSDVMVADTDFHPPRPYQNRRYAPMPDANPNDRIRIGSDVFIGARSIILKGVSIGEGAVIGAGSVVTSDVLPAQIVAGSPARVIGNV</sequence>
<name>A0ABU4B3T7_9NOCA</name>
<comment type="caution">
    <text evidence="4">The sequence shown here is derived from an EMBL/GenBank/DDBJ whole genome shotgun (WGS) entry which is preliminary data.</text>
</comment>
<dbReference type="Gene3D" id="2.160.10.10">
    <property type="entry name" value="Hexapeptide repeat proteins"/>
    <property type="match status" value="1"/>
</dbReference>
<keyword evidence="5" id="KW-1185">Reference proteome</keyword>
<dbReference type="Proteomes" id="UP001185899">
    <property type="component" value="Unassembled WGS sequence"/>
</dbReference>
<dbReference type="EC" id="2.3.1.-" evidence="4"/>
<dbReference type="PROSITE" id="PS00101">
    <property type="entry name" value="HEXAPEP_TRANSFERASES"/>
    <property type="match status" value="1"/>
</dbReference>
<gene>
    <name evidence="4" type="ORF">R3P95_21685</name>
</gene>
<dbReference type="InterPro" id="IPR051159">
    <property type="entry name" value="Hexapeptide_acetyltransf"/>
</dbReference>
<dbReference type="RefSeq" id="WP_317549559.1">
    <property type="nucleotide sequence ID" value="NZ_JAWLKE010000009.1"/>
</dbReference>
<organism evidence="4 5">
    <name type="scientific">Rhodococcus cercidiphylli</name>
    <dbReference type="NCBI Taxonomy" id="489916"/>
    <lineage>
        <taxon>Bacteria</taxon>
        <taxon>Bacillati</taxon>
        <taxon>Actinomycetota</taxon>
        <taxon>Actinomycetes</taxon>
        <taxon>Mycobacteriales</taxon>
        <taxon>Nocardiaceae</taxon>
        <taxon>Rhodococcus</taxon>
    </lineage>
</organism>
<evidence type="ECO:0000256" key="2">
    <source>
        <dbReference type="ARBA" id="ARBA00022679"/>
    </source>
</evidence>